<keyword evidence="1" id="KW-0732">Signal</keyword>
<reference evidence="3" key="1">
    <citation type="journal article" date="2019" name="Int. J. Syst. Evol. Microbiol.">
        <title>Halobacteriovorax valvorus sp. nov., a novel prokaryotic predator isolated from coastal seawater of China.</title>
        <authorList>
            <person name="Chen M.-X."/>
        </authorList>
    </citation>
    <scope>NUCLEOTIDE SEQUENCE [LARGE SCALE GENOMIC DNA]</scope>
    <source>
        <strain evidence="3">BL9</strain>
    </source>
</reference>
<evidence type="ECO:0000313" key="3">
    <source>
        <dbReference type="Proteomes" id="UP000443582"/>
    </source>
</evidence>
<feature type="chain" id="PRO_5047114011" evidence="1">
    <location>
        <begin position="18"/>
        <end position="216"/>
    </location>
</feature>
<keyword evidence="3" id="KW-1185">Reference proteome</keyword>
<accession>A0ABY0ILL7</accession>
<dbReference type="EMBL" id="QDKL01000002">
    <property type="protein sequence ID" value="RZF22147.1"/>
    <property type="molecule type" value="Genomic_DNA"/>
</dbReference>
<feature type="signal peptide" evidence="1">
    <location>
        <begin position="1"/>
        <end position="17"/>
    </location>
</feature>
<proteinExistence type="predicted"/>
<name>A0ABY0ILL7_9BACT</name>
<dbReference type="RefSeq" id="WP_115362236.1">
    <property type="nucleotide sequence ID" value="NZ_QDKL01000002.1"/>
</dbReference>
<evidence type="ECO:0000256" key="1">
    <source>
        <dbReference type="SAM" id="SignalP"/>
    </source>
</evidence>
<sequence>MKNLLILTMLLSTSAQADLFDNLTANLNLSPSQSQNLRNGLSSILNGGGSSQVKIKENLSFNKCFQMLEAAKNKQINNDQALVNIGYSTRAFYSDVIEGDFRQFHIEDTRQFGIQLMRGLSDTRSIHINSYSSVETAPQNDRDCSNYMDIEKVSKVKIDGKVCRKVDLVLNAIDPNTQKKYKQQASNIFCEGENNIKADFTGKDFDVIYEMNEIID</sequence>
<dbReference type="Proteomes" id="UP000443582">
    <property type="component" value="Unassembled WGS sequence"/>
</dbReference>
<protein>
    <submittedName>
        <fullName evidence="2">Uncharacterized protein</fullName>
    </submittedName>
</protein>
<comment type="caution">
    <text evidence="2">The sequence shown here is derived from an EMBL/GenBank/DDBJ whole genome shotgun (WGS) entry which is preliminary data.</text>
</comment>
<evidence type="ECO:0000313" key="2">
    <source>
        <dbReference type="EMBL" id="RZF22147.1"/>
    </source>
</evidence>
<gene>
    <name evidence="2" type="ORF">DAY19_10725</name>
</gene>
<organism evidence="2 3">
    <name type="scientific">Halobacteriovorax vibrionivorans</name>
    <dbReference type="NCBI Taxonomy" id="2152716"/>
    <lineage>
        <taxon>Bacteria</taxon>
        <taxon>Pseudomonadati</taxon>
        <taxon>Bdellovibrionota</taxon>
        <taxon>Bacteriovoracia</taxon>
        <taxon>Bacteriovoracales</taxon>
        <taxon>Halobacteriovoraceae</taxon>
        <taxon>Halobacteriovorax</taxon>
    </lineage>
</organism>